<dbReference type="STRING" id="869279.SE15_03980"/>
<organism evidence="3 4">
    <name type="scientific">Thermanaerothrix daxensis</name>
    <dbReference type="NCBI Taxonomy" id="869279"/>
    <lineage>
        <taxon>Bacteria</taxon>
        <taxon>Bacillati</taxon>
        <taxon>Chloroflexota</taxon>
        <taxon>Anaerolineae</taxon>
        <taxon>Anaerolineales</taxon>
        <taxon>Anaerolineaceae</taxon>
        <taxon>Thermanaerothrix</taxon>
    </lineage>
</organism>
<accession>A0A0P6YH55</accession>
<evidence type="ECO:0008006" key="5">
    <source>
        <dbReference type="Google" id="ProtNLM"/>
    </source>
</evidence>
<evidence type="ECO:0000256" key="1">
    <source>
        <dbReference type="SAM" id="MobiDB-lite"/>
    </source>
</evidence>
<feature type="region of interest" description="Disordered" evidence="1">
    <location>
        <begin position="816"/>
        <end position="838"/>
    </location>
</feature>
<proteinExistence type="predicted"/>
<protein>
    <recommendedName>
        <fullName evidence="5">Right handed beta helix domain-containing protein</fullName>
    </recommendedName>
</protein>
<dbReference type="OrthoDB" id="147507at2"/>
<keyword evidence="2" id="KW-1133">Transmembrane helix</keyword>
<keyword evidence="2" id="KW-0472">Membrane</keyword>
<dbReference type="RefSeq" id="WP_054520787.1">
    <property type="nucleotide sequence ID" value="NZ_LGKO01000002.1"/>
</dbReference>
<feature type="compositionally biased region" description="Low complexity" evidence="1">
    <location>
        <begin position="624"/>
        <end position="665"/>
    </location>
</feature>
<feature type="compositionally biased region" description="Low complexity" evidence="1">
    <location>
        <begin position="748"/>
        <end position="762"/>
    </location>
</feature>
<feature type="transmembrane region" description="Helical" evidence="2">
    <location>
        <begin position="783"/>
        <end position="804"/>
    </location>
</feature>
<feature type="compositionally biased region" description="Basic and acidic residues" evidence="1">
    <location>
        <begin position="816"/>
        <end position="826"/>
    </location>
</feature>
<feature type="transmembrane region" description="Helical" evidence="2">
    <location>
        <begin position="12"/>
        <end position="32"/>
    </location>
</feature>
<evidence type="ECO:0000313" key="3">
    <source>
        <dbReference type="EMBL" id="KPL84299.1"/>
    </source>
</evidence>
<dbReference type="InterPro" id="IPR011050">
    <property type="entry name" value="Pectin_lyase_fold/virulence"/>
</dbReference>
<evidence type="ECO:0000313" key="4">
    <source>
        <dbReference type="Proteomes" id="UP000050544"/>
    </source>
</evidence>
<keyword evidence="4" id="KW-1185">Reference proteome</keyword>
<dbReference type="AlphaFoldDB" id="A0A0P6YH55"/>
<dbReference type="Proteomes" id="UP000050544">
    <property type="component" value="Unassembled WGS sequence"/>
</dbReference>
<dbReference type="SUPFAM" id="SSF51126">
    <property type="entry name" value="Pectin lyase-like"/>
    <property type="match status" value="1"/>
</dbReference>
<gene>
    <name evidence="3" type="ORF">SE15_03980</name>
</gene>
<name>A0A0P6YH55_9CHLR</name>
<evidence type="ECO:0000256" key="2">
    <source>
        <dbReference type="SAM" id="Phobius"/>
    </source>
</evidence>
<feature type="compositionally biased region" description="Polar residues" evidence="1">
    <location>
        <begin position="681"/>
        <end position="697"/>
    </location>
</feature>
<reference evidence="3 4" key="1">
    <citation type="submission" date="2015-07" db="EMBL/GenBank/DDBJ databases">
        <title>Whole genome sequence of Thermanaerothrix daxensis DSM 23592.</title>
        <authorList>
            <person name="Hemp J."/>
            <person name="Ward L.M."/>
            <person name="Pace L.A."/>
            <person name="Fischer W.W."/>
        </authorList>
    </citation>
    <scope>NUCLEOTIDE SEQUENCE [LARGE SCALE GENOMIC DNA]</scope>
    <source>
        <strain evidence="3 4">GNS-1</strain>
    </source>
</reference>
<keyword evidence="2" id="KW-0812">Transmembrane</keyword>
<sequence length="838" mass="88518">MHDWMMSVAQRFRGLLIIFLGLGLIALGGWYLNHHAIVWAQTAQTGAVTLLSPVACPAAGCAAGQRLNVRANYLLQTYDPTQAPNVRVCVYTPQAWSVNEVVFSPNGLISNLPYTIGDLAGCEGAPSGYELKNGASVTLPAGQFGDGLDFAFRIGSTATSSGTLRLRVLERGSSGWIQTQELFLFIRVVPKTSIGYVANDATACGQFSPCYINSGDDQVGGIGTGLKDAVDALDAGSQITIQGNYSIKSQTVVIDKPLTLQGLDNAVLTYVGPDCSQPMLQIGGGVVVSNLTLKDGACVFPGRDLIVVNPTEGEVRIEYVNLIEGKDALRVQDGLGQVTLRFSHIQGNSGYAILREAGSSSGRVWAVGNNLYGNRAGVQVECNNHGTVNHNFFGWSPSLALAVSQCEVDPMKVLGAPALRRSNQPGVSATRVTVTESKTYAFDNRIAFQHGSGETDFDLYLVEHGAGSTLNVPFTGGSGEDLTPCSSYWDIFLAEGAAPGGTLSLFFRHDLTPGCVTAVESALYCGSGNPALYPLWWYHPAGNITQGWDTTGQRPAGSAAAGSNGQTTTCLTGEKEIRVDIDNDGRPGLNLDLGYLPFVVGVSANPRTPTPSVTWTFTPSLTPTPSVTPTRTITRTTTPIPTWTSSPTRLLLPTRTRTPTPTRTLFASRTPSRTPFGGVTVSPTPSPALTRTLTSSPLPGYTLTPGGYPLPSSDQTLTPAGYPLSSPKATTSGGAPVQGEYPSGGGLTPSPSGSISASPSVPLEETPSITFTPLSPIASDNSGLLWAAWLGGLILAVGAFWGFWHYRRYLRKREFSTDSAVEKEAVPPEEDPPSFPTA</sequence>
<feature type="region of interest" description="Disordered" evidence="1">
    <location>
        <begin position="624"/>
        <end position="765"/>
    </location>
</feature>
<dbReference type="EMBL" id="LGKO01000002">
    <property type="protein sequence ID" value="KPL84299.1"/>
    <property type="molecule type" value="Genomic_DNA"/>
</dbReference>
<comment type="caution">
    <text evidence="3">The sequence shown here is derived from an EMBL/GenBank/DDBJ whole genome shotgun (WGS) entry which is preliminary data.</text>
</comment>